<keyword evidence="8" id="KW-0479">Metal-binding</keyword>
<gene>
    <name evidence="20" type="ORF">KQX54_010923</name>
</gene>
<name>A0AAV7I763_COTGL</name>
<dbReference type="InterPro" id="IPR004117">
    <property type="entry name" value="7tm6_olfct_rcpt"/>
</dbReference>
<evidence type="ECO:0000256" key="9">
    <source>
        <dbReference type="ARBA" id="ARBA00022725"/>
    </source>
</evidence>
<dbReference type="InterPro" id="IPR008753">
    <property type="entry name" value="Peptidase_M13_N"/>
</dbReference>
<dbReference type="CDD" id="cd08662">
    <property type="entry name" value="M13"/>
    <property type="match status" value="1"/>
</dbReference>
<feature type="transmembrane region" description="Helical" evidence="17">
    <location>
        <begin position="134"/>
        <end position="155"/>
    </location>
</feature>
<accession>A0AAV7I763</accession>
<keyword evidence="15" id="KW-0675">Receptor</keyword>
<dbReference type="AlphaFoldDB" id="A0AAV7I763"/>
<feature type="domain" description="Peptidase M13 N-terminal" evidence="19">
    <location>
        <begin position="411"/>
        <end position="793"/>
    </location>
</feature>
<keyword evidence="16" id="KW-0807">Transducer</keyword>
<dbReference type="GO" id="GO:0005549">
    <property type="term" value="F:odorant binding"/>
    <property type="evidence" value="ECO:0007669"/>
    <property type="project" value="InterPro"/>
</dbReference>
<dbReference type="Pfam" id="PF05649">
    <property type="entry name" value="Peptidase_M13_N"/>
    <property type="match status" value="1"/>
</dbReference>
<dbReference type="SUPFAM" id="SSF55486">
    <property type="entry name" value="Metalloproteases ('zincins'), catalytic domain"/>
    <property type="match status" value="1"/>
</dbReference>
<evidence type="ECO:0000256" key="6">
    <source>
        <dbReference type="ARBA" id="ARBA00022670"/>
    </source>
</evidence>
<dbReference type="GO" id="GO:0046872">
    <property type="term" value="F:metal ion binding"/>
    <property type="evidence" value="ECO:0007669"/>
    <property type="project" value="UniProtKB-KW"/>
</dbReference>
<dbReference type="EMBL" id="JAHXZJ010001119">
    <property type="protein sequence ID" value="KAH0554477.1"/>
    <property type="molecule type" value="Genomic_DNA"/>
</dbReference>
<evidence type="ECO:0000256" key="5">
    <source>
        <dbReference type="ARBA" id="ARBA00022606"/>
    </source>
</evidence>
<evidence type="ECO:0000256" key="16">
    <source>
        <dbReference type="ARBA" id="ARBA00023224"/>
    </source>
</evidence>
<dbReference type="GO" id="GO:0016485">
    <property type="term" value="P:protein processing"/>
    <property type="evidence" value="ECO:0007669"/>
    <property type="project" value="TreeGrafter"/>
</dbReference>
<evidence type="ECO:0000259" key="18">
    <source>
        <dbReference type="Pfam" id="PF01431"/>
    </source>
</evidence>
<sequence length="985" mass="112933">MKASDESSSDYEWAIGMTKLGLKVCGVWPNIRRPNWLRMLISIRVTIATLIVMIFTIIPGLFALVKVWGNMTLIIDNLIITLPFFTAIFKLNVLWAKEEEVQKLFDDISEDWSRPRSEIERNIMVKTATVARNVTIFAYILVIWVILIHHLPLWVAGIVPRTPTNLTDGTRALVMQTIYFYDETLTPTFEITATCQFLSSLVAGSSYTTIDCVFGALILHVSGQLQVLEVKVQNLCNHYDKATKSVDKILFQKDLNSVAKAHQRVILFVKRMENIFCMMLLEQFTAFAIIFATEGFNVISSTKIYHAAYNSEWVNLKTRDMYQIIMIINRAQKPLIVTAGKFAPISLSTFAKLIKTSAGYMSVLLACDPDFPQPCCYYNTTCIPNKANDGYFMCIPEGSNVLKHMDAKVNPCDNFYQFACGNYASFPATSRKVRFSNHLQKVRNDKSIQLDEAITKLLSSSTQFKPYKIVRTLFDSCQDVKTNNQNTNGLNSLETLESIVSALGDWPVLLKNWQSDFNWMEFISKAQNLGFSKLSFLYAQVLQNNFDGSLQIRVSPPDLEHSGALLKSTKRYSELLEAYTIFMTKVAEELGAEESRSREDLLESLAFELKLAEAVTKEPPTLMTLSELESKWPGIQWMDLFQQLFPDFVINSATPVQVENPKFVTKLEQELSQTPKRVQANYAVWKIIQKSIHFIKSPSLSRLIRTYWHQVFPNYALPPIDCVEFVKHFLPFSIYSVFIREHGDIHAKSEATEFVDKIANELGQVFEGVDWFDESTRKKADDKVKYMTKIVGYINMLADNVLKEFYESLEISGDCLKNYQNLNLFIMRNKIRIVKKPFYFQNLLDVFTYYHIPVLTSYSARYLPNKNVIEISPSILQGFFFNIDRPNYINYGRAGTLIGHEMGHAFDTQNRYLDKNGFHDNWWTEATNNTYLEKIKCFIEKCNLAAEKLGVKNFLENVLEKSPKKCLACQILEQPEFPNTLSAIC</sequence>
<feature type="domain" description="Peptidase M13 C-terminal" evidence="18">
    <location>
        <begin position="860"/>
        <end position="948"/>
    </location>
</feature>
<dbReference type="PROSITE" id="PS51885">
    <property type="entry name" value="NEPRILYSIN"/>
    <property type="match status" value="1"/>
</dbReference>
<dbReference type="GO" id="GO:0004222">
    <property type="term" value="F:metalloendopeptidase activity"/>
    <property type="evidence" value="ECO:0007669"/>
    <property type="project" value="InterPro"/>
</dbReference>
<dbReference type="Pfam" id="PF01431">
    <property type="entry name" value="Peptidase_M13"/>
    <property type="match status" value="1"/>
</dbReference>
<evidence type="ECO:0000256" key="15">
    <source>
        <dbReference type="ARBA" id="ARBA00023170"/>
    </source>
</evidence>
<evidence type="ECO:0000256" key="10">
    <source>
        <dbReference type="ARBA" id="ARBA00022801"/>
    </source>
</evidence>
<keyword evidence="6" id="KW-0645">Protease</keyword>
<dbReference type="GO" id="GO:0004984">
    <property type="term" value="F:olfactory receptor activity"/>
    <property type="evidence" value="ECO:0007669"/>
    <property type="project" value="InterPro"/>
</dbReference>
<keyword evidence="13" id="KW-0482">Metalloprotease</keyword>
<keyword evidence="9" id="KW-0552">Olfaction</keyword>
<dbReference type="Pfam" id="PF02949">
    <property type="entry name" value="7tm_6"/>
    <property type="match status" value="2"/>
</dbReference>
<dbReference type="InterPro" id="IPR024079">
    <property type="entry name" value="MetalloPept_cat_dom_sf"/>
</dbReference>
<evidence type="ECO:0000259" key="19">
    <source>
        <dbReference type="Pfam" id="PF05649"/>
    </source>
</evidence>
<dbReference type="PANTHER" id="PTHR11733">
    <property type="entry name" value="ZINC METALLOPROTEASE FAMILY M13 NEPRILYSIN-RELATED"/>
    <property type="match status" value="1"/>
</dbReference>
<feature type="transmembrane region" description="Helical" evidence="17">
    <location>
        <begin position="41"/>
        <end position="65"/>
    </location>
</feature>
<evidence type="ECO:0000313" key="20">
    <source>
        <dbReference type="EMBL" id="KAH0554477.1"/>
    </source>
</evidence>
<dbReference type="Gene3D" id="3.40.390.10">
    <property type="entry name" value="Collagenase (Catalytic Domain)"/>
    <property type="match status" value="1"/>
</dbReference>
<keyword evidence="7 17" id="KW-0812">Transmembrane</keyword>
<evidence type="ECO:0000313" key="21">
    <source>
        <dbReference type="Proteomes" id="UP000826195"/>
    </source>
</evidence>
<comment type="similarity">
    <text evidence="4">Belongs to the peptidase M13 family.</text>
</comment>
<evidence type="ECO:0000256" key="13">
    <source>
        <dbReference type="ARBA" id="ARBA00023049"/>
    </source>
</evidence>
<evidence type="ECO:0000256" key="12">
    <source>
        <dbReference type="ARBA" id="ARBA00022989"/>
    </source>
</evidence>
<comment type="caution">
    <text evidence="20">The sequence shown here is derived from an EMBL/GenBank/DDBJ whole genome shotgun (WGS) entry which is preliminary data.</text>
</comment>
<protein>
    <submittedName>
        <fullName evidence="20">Uncharacterized protein</fullName>
    </submittedName>
</protein>
<evidence type="ECO:0000256" key="17">
    <source>
        <dbReference type="SAM" id="Phobius"/>
    </source>
</evidence>
<keyword evidence="11" id="KW-0862">Zinc</keyword>
<dbReference type="Gene3D" id="1.10.1380.10">
    <property type="entry name" value="Neutral endopeptidase , domain2"/>
    <property type="match status" value="1"/>
</dbReference>
<evidence type="ECO:0000256" key="8">
    <source>
        <dbReference type="ARBA" id="ARBA00022723"/>
    </source>
</evidence>
<dbReference type="InterPro" id="IPR000718">
    <property type="entry name" value="Peptidase_M13"/>
</dbReference>
<keyword evidence="5" id="KW-0716">Sensory transduction</keyword>
<dbReference type="PANTHER" id="PTHR11733:SF237">
    <property type="entry name" value="NEPRILYSIN-LIKE 4"/>
    <property type="match status" value="1"/>
</dbReference>
<keyword evidence="10" id="KW-0378">Hydrolase</keyword>
<reference evidence="20 21" key="1">
    <citation type="journal article" date="2021" name="J. Hered.">
        <title>A chromosome-level genome assembly of the parasitoid wasp, Cotesia glomerata (Hymenoptera: Braconidae).</title>
        <authorList>
            <person name="Pinto B.J."/>
            <person name="Weis J.J."/>
            <person name="Gamble T."/>
            <person name="Ode P.J."/>
            <person name="Paul R."/>
            <person name="Zaspel J.M."/>
        </authorList>
    </citation>
    <scope>NUCLEOTIDE SEQUENCE [LARGE SCALE GENOMIC DNA]</scope>
    <source>
        <strain evidence="20">CgM1</strain>
    </source>
</reference>
<keyword evidence="21" id="KW-1185">Reference proteome</keyword>
<evidence type="ECO:0000256" key="3">
    <source>
        <dbReference type="ARBA" id="ARBA00004401"/>
    </source>
</evidence>
<dbReference type="InterPro" id="IPR018497">
    <property type="entry name" value="Peptidase_M13_C"/>
</dbReference>
<dbReference type="GO" id="GO:0005886">
    <property type="term" value="C:plasma membrane"/>
    <property type="evidence" value="ECO:0007669"/>
    <property type="project" value="UniProtKB-SubCell"/>
</dbReference>
<feature type="transmembrane region" description="Helical" evidence="17">
    <location>
        <begin position="71"/>
        <end position="95"/>
    </location>
</feature>
<evidence type="ECO:0000256" key="1">
    <source>
        <dbReference type="ARBA" id="ARBA00001947"/>
    </source>
</evidence>
<dbReference type="Proteomes" id="UP000826195">
    <property type="component" value="Unassembled WGS sequence"/>
</dbReference>
<evidence type="ECO:0000256" key="14">
    <source>
        <dbReference type="ARBA" id="ARBA00023136"/>
    </source>
</evidence>
<proteinExistence type="inferred from homology"/>
<organism evidence="20 21">
    <name type="scientific">Cotesia glomerata</name>
    <name type="common">Lepidopteran parasitic wasp</name>
    <name type="synonym">Apanteles glomeratus</name>
    <dbReference type="NCBI Taxonomy" id="32391"/>
    <lineage>
        <taxon>Eukaryota</taxon>
        <taxon>Metazoa</taxon>
        <taxon>Ecdysozoa</taxon>
        <taxon>Arthropoda</taxon>
        <taxon>Hexapoda</taxon>
        <taxon>Insecta</taxon>
        <taxon>Pterygota</taxon>
        <taxon>Neoptera</taxon>
        <taxon>Endopterygota</taxon>
        <taxon>Hymenoptera</taxon>
        <taxon>Apocrita</taxon>
        <taxon>Ichneumonoidea</taxon>
        <taxon>Braconidae</taxon>
        <taxon>Microgastrinae</taxon>
        <taxon>Cotesia</taxon>
    </lineage>
</organism>
<comment type="cofactor">
    <cofactor evidence="1">
        <name>Zn(2+)</name>
        <dbReference type="ChEBI" id="CHEBI:29105"/>
    </cofactor>
</comment>
<evidence type="ECO:0000256" key="2">
    <source>
        <dbReference type="ARBA" id="ARBA00004141"/>
    </source>
</evidence>
<dbReference type="GO" id="GO:0007165">
    <property type="term" value="P:signal transduction"/>
    <property type="evidence" value="ECO:0007669"/>
    <property type="project" value="UniProtKB-KW"/>
</dbReference>
<evidence type="ECO:0000256" key="7">
    <source>
        <dbReference type="ARBA" id="ARBA00022692"/>
    </source>
</evidence>
<dbReference type="InterPro" id="IPR042089">
    <property type="entry name" value="Peptidase_M13_dom_2"/>
</dbReference>
<keyword evidence="14 17" id="KW-0472">Membrane</keyword>
<keyword evidence="12 17" id="KW-1133">Transmembrane helix</keyword>
<evidence type="ECO:0000256" key="4">
    <source>
        <dbReference type="ARBA" id="ARBA00007357"/>
    </source>
</evidence>
<evidence type="ECO:0000256" key="11">
    <source>
        <dbReference type="ARBA" id="ARBA00022833"/>
    </source>
</evidence>
<comment type="subcellular location">
    <subcellularLocation>
        <location evidence="3">Cell membrane</location>
        <topology evidence="3">Single-pass type II membrane protein</topology>
    </subcellularLocation>
    <subcellularLocation>
        <location evidence="2">Membrane</location>
        <topology evidence="2">Multi-pass membrane protein</topology>
    </subcellularLocation>
</comment>